<evidence type="ECO:0000313" key="2">
    <source>
        <dbReference type="EMBL" id="EPX62310.1"/>
    </source>
</evidence>
<name>S9PD46_CYSF2</name>
<organism evidence="2 3">
    <name type="scientific">Cystobacter fuscus (strain ATCC 25194 / DSM 2262 / NBRC 100088 / M29)</name>
    <dbReference type="NCBI Taxonomy" id="1242864"/>
    <lineage>
        <taxon>Bacteria</taxon>
        <taxon>Pseudomonadati</taxon>
        <taxon>Myxococcota</taxon>
        <taxon>Myxococcia</taxon>
        <taxon>Myxococcales</taxon>
        <taxon>Cystobacterineae</taxon>
        <taxon>Archangiaceae</taxon>
        <taxon>Cystobacter</taxon>
    </lineage>
</organism>
<feature type="region of interest" description="Disordered" evidence="1">
    <location>
        <begin position="1"/>
        <end position="24"/>
    </location>
</feature>
<protein>
    <submittedName>
        <fullName evidence="2">Uncharacterized protein</fullName>
    </submittedName>
</protein>
<dbReference type="AlphaFoldDB" id="S9PD46"/>
<accession>S9PD46</accession>
<dbReference type="EMBL" id="ANAH02000007">
    <property type="protein sequence ID" value="EPX62310.1"/>
    <property type="molecule type" value="Genomic_DNA"/>
</dbReference>
<reference evidence="2" key="1">
    <citation type="submission" date="2013-05" db="EMBL/GenBank/DDBJ databases">
        <title>Genome assembly of Cystobacter fuscus DSM 2262.</title>
        <authorList>
            <person name="Sharma G."/>
            <person name="Khatri I."/>
            <person name="Kaur C."/>
            <person name="Mayilraj S."/>
            <person name="Subramanian S."/>
        </authorList>
    </citation>
    <scope>NUCLEOTIDE SEQUENCE [LARGE SCALE GENOMIC DNA]</scope>
    <source>
        <strain evidence="2">DSM 2262</strain>
    </source>
</reference>
<feature type="compositionally biased region" description="Low complexity" evidence="1">
    <location>
        <begin position="15"/>
        <end position="24"/>
    </location>
</feature>
<gene>
    <name evidence="2" type="ORF">D187_008497</name>
</gene>
<sequence>MYRRGARPCWPRQRPSSAPALQPSPSTWLLSRLYAEGALHAENRSEGGARFVMGLPAAGEPVSASASAAA</sequence>
<evidence type="ECO:0000313" key="3">
    <source>
        <dbReference type="Proteomes" id="UP000011682"/>
    </source>
</evidence>
<dbReference type="Proteomes" id="UP000011682">
    <property type="component" value="Unassembled WGS sequence"/>
</dbReference>
<proteinExistence type="predicted"/>
<evidence type="ECO:0000256" key="1">
    <source>
        <dbReference type="SAM" id="MobiDB-lite"/>
    </source>
</evidence>
<keyword evidence="3" id="KW-1185">Reference proteome</keyword>
<comment type="caution">
    <text evidence="2">The sequence shown here is derived from an EMBL/GenBank/DDBJ whole genome shotgun (WGS) entry which is preliminary data.</text>
</comment>